<dbReference type="EMBL" id="CP021422">
    <property type="protein sequence ID" value="ASB41726.1"/>
    <property type="molecule type" value="Genomic_DNA"/>
</dbReference>
<evidence type="ECO:0000313" key="5">
    <source>
        <dbReference type="Proteomes" id="UP000196710"/>
    </source>
</evidence>
<feature type="region of interest" description="Disordered" evidence="1">
    <location>
        <begin position="240"/>
        <end position="260"/>
    </location>
</feature>
<reference evidence="3" key="1">
    <citation type="journal article" date="2017" name="Genome Announc.">
        <title>High-Quality Whole-Genome Sequences of the Oligo-Mouse-Microbiota Bacterial Community.</title>
        <authorList>
            <person name="Garzetti D."/>
            <person name="Brugiroux S."/>
            <person name="Bunk B."/>
            <person name="Pukall R."/>
            <person name="McCoy K.D."/>
            <person name="Macpherson A.J."/>
            <person name="Stecher B."/>
        </authorList>
    </citation>
    <scope>NUCLEOTIDE SEQUENCE</scope>
    <source>
        <strain evidence="3">KB18</strain>
    </source>
</reference>
<sequence length="260" mass="29724">MDFNPFQLIQTALGAELANQGFKEPEPLEDPEGQAAIFAAEQVAYSLLYDRKKKSFLLRSTNLGEDGKPGDWRTLSTWLFDADSGDRSDAESIINDFLEIIRGPKRVEMVQQQRKRAKGEDRNVDPMFFVNRLVSLFPDLKGPLNEEKIVYGRVRYITFIKQHALPEMESLIRDYPDSEPAKKLVELLEDMYKSGDLDLRSIVTYVVIDGLSKESFDKLFTLMGEELKKVAKPARRLIGRNIKPEKKKKPGKKVEARLGK</sequence>
<dbReference type="EMBL" id="CP065321">
    <property type="protein sequence ID" value="QQR30991.1"/>
    <property type="molecule type" value="Genomic_DNA"/>
</dbReference>
<dbReference type="KEGG" id="amur:ADH66_14275"/>
<evidence type="ECO:0000259" key="2">
    <source>
        <dbReference type="Pfam" id="PF24722"/>
    </source>
</evidence>
<dbReference type="AlphaFoldDB" id="A0A1Z2XTE5"/>
<accession>A0A1Z2XTE5</accession>
<evidence type="ECO:0000313" key="4">
    <source>
        <dbReference type="EMBL" id="QQR30991.1"/>
    </source>
</evidence>
<reference evidence="4 6" key="3">
    <citation type="submission" date="2020-11" db="EMBL/GenBank/DDBJ databases">
        <title>Closed and high quality bacterial genomes of the OMM12 community.</title>
        <authorList>
            <person name="Marbouty M."/>
            <person name="Lamy-Besnier Q."/>
            <person name="Debarbieux L."/>
            <person name="Koszul R."/>
        </authorList>
    </citation>
    <scope>NUCLEOTIDE SEQUENCE [LARGE SCALE GENOMIC DNA]</scope>
    <source>
        <strain evidence="4 6">KB18</strain>
    </source>
</reference>
<proteinExistence type="predicted"/>
<dbReference type="Pfam" id="PF24722">
    <property type="entry name" value="DUF7674"/>
    <property type="match status" value="1"/>
</dbReference>
<name>A0A1Z2XTE5_9FIRM</name>
<dbReference type="InterPro" id="IPR056091">
    <property type="entry name" value="DUF7674"/>
</dbReference>
<dbReference type="Proteomes" id="UP000196710">
    <property type="component" value="Chromosome"/>
</dbReference>
<reference evidence="5" key="2">
    <citation type="submission" date="2017-05" db="EMBL/GenBank/DDBJ databases">
        <title>Improved OligoMM genomes.</title>
        <authorList>
            <person name="Garzetti D."/>
        </authorList>
    </citation>
    <scope>NUCLEOTIDE SEQUENCE [LARGE SCALE GENOMIC DNA]</scope>
    <source>
        <strain evidence="5">KB18</strain>
    </source>
</reference>
<evidence type="ECO:0000256" key="1">
    <source>
        <dbReference type="SAM" id="MobiDB-lite"/>
    </source>
</evidence>
<keyword evidence="5" id="KW-1185">Reference proteome</keyword>
<gene>
    <name evidence="3" type="ORF">ADH66_14275</name>
    <name evidence="4" type="ORF">I5Q82_04645</name>
</gene>
<feature type="domain" description="DUF7674" evidence="2">
    <location>
        <begin position="131"/>
        <end position="233"/>
    </location>
</feature>
<evidence type="ECO:0000313" key="6">
    <source>
        <dbReference type="Proteomes" id="UP000596035"/>
    </source>
</evidence>
<organism evidence="4 6">
    <name type="scientific">Acutalibacter muris</name>
    <dbReference type="NCBI Taxonomy" id="1796620"/>
    <lineage>
        <taxon>Bacteria</taxon>
        <taxon>Bacillati</taxon>
        <taxon>Bacillota</taxon>
        <taxon>Clostridia</taxon>
        <taxon>Eubacteriales</taxon>
        <taxon>Acutalibacteraceae</taxon>
        <taxon>Acutalibacter</taxon>
    </lineage>
</organism>
<protein>
    <recommendedName>
        <fullName evidence="2">DUF7674 domain-containing protein</fullName>
    </recommendedName>
</protein>
<evidence type="ECO:0000313" key="3">
    <source>
        <dbReference type="EMBL" id="ASB41726.1"/>
    </source>
</evidence>
<dbReference type="Proteomes" id="UP000596035">
    <property type="component" value="Chromosome"/>
</dbReference>
<dbReference type="RefSeq" id="WP_066539366.1">
    <property type="nucleotide sequence ID" value="NZ_CP021422.1"/>
</dbReference>